<dbReference type="AlphaFoldDB" id="A0A6J6QI43"/>
<protein>
    <submittedName>
        <fullName evidence="1">Unannotated protein</fullName>
    </submittedName>
</protein>
<accession>A0A6J6QI43</accession>
<evidence type="ECO:0000313" key="1">
    <source>
        <dbReference type="EMBL" id="CAB4710967.1"/>
    </source>
</evidence>
<sequence length="171" mass="18195">MDFAHAVLSGPQTEDACGILGIATPSTPAVPNACANRPPIEVLYVEFLFAGARSDIAAIFDWKVELLSFLTTRPGTTSPNPWASAYEVAMKPLIPSSGAMAKLASIRGTGDMKYLNFRACNVEALHGPVIQKGARPALNAASAATTSTEELINPVLFQSSIIFVFLRKTEL</sequence>
<proteinExistence type="predicted"/>
<name>A0A6J6QI43_9ZZZZ</name>
<reference evidence="1" key="1">
    <citation type="submission" date="2020-05" db="EMBL/GenBank/DDBJ databases">
        <authorList>
            <person name="Chiriac C."/>
            <person name="Salcher M."/>
            <person name="Ghai R."/>
            <person name="Kavagutti S V."/>
        </authorList>
    </citation>
    <scope>NUCLEOTIDE SEQUENCE</scope>
</reference>
<gene>
    <name evidence="1" type="ORF">UFOPK2625_01009</name>
</gene>
<dbReference type="EMBL" id="CAEZXZ010000156">
    <property type="protein sequence ID" value="CAB4710967.1"/>
    <property type="molecule type" value="Genomic_DNA"/>
</dbReference>
<organism evidence="1">
    <name type="scientific">freshwater metagenome</name>
    <dbReference type="NCBI Taxonomy" id="449393"/>
    <lineage>
        <taxon>unclassified sequences</taxon>
        <taxon>metagenomes</taxon>
        <taxon>ecological metagenomes</taxon>
    </lineage>
</organism>